<evidence type="ECO:0000259" key="2">
    <source>
        <dbReference type="Pfam" id="PF08241"/>
    </source>
</evidence>
<keyword evidence="3" id="KW-0808">Transferase</keyword>
<evidence type="ECO:0000256" key="1">
    <source>
        <dbReference type="SAM" id="Phobius"/>
    </source>
</evidence>
<feature type="transmembrane region" description="Helical" evidence="1">
    <location>
        <begin position="21"/>
        <end position="39"/>
    </location>
</feature>
<dbReference type="RefSeq" id="WP_190890884.1">
    <property type="nucleotide sequence ID" value="NZ_JACWZY010000031.1"/>
</dbReference>
<keyword evidence="1" id="KW-1133">Transmembrane helix</keyword>
<dbReference type="EMBL" id="JACWZY010000031">
    <property type="protein sequence ID" value="MBD2704365.1"/>
    <property type="molecule type" value="Genomic_DNA"/>
</dbReference>
<dbReference type="InterPro" id="IPR029063">
    <property type="entry name" value="SAM-dependent_MTases_sf"/>
</dbReference>
<keyword evidence="4" id="KW-1185">Reference proteome</keyword>
<dbReference type="Gene3D" id="3.40.50.150">
    <property type="entry name" value="Vaccinia Virus protein VP39"/>
    <property type="match status" value="1"/>
</dbReference>
<feature type="transmembrane region" description="Helical" evidence="1">
    <location>
        <begin position="45"/>
        <end position="69"/>
    </location>
</feature>
<comment type="caution">
    <text evidence="3">The sequence shown here is derived from an EMBL/GenBank/DDBJ whole genome shotgun (WGS) entry which is preliminary data.</text>
</comment>
<dbReference type="AlphaFoldDB" id="A0A926Y1N8"/>
<keyword evidence="1" id="KW-0472">Membrane</keyword>
<sequence length="251" mass="29827">MELKRKPFQGILNIIRFNWHFYLIACLSILFIFLFGNYFPKSIQIFSFWAAYISILTITTSLIVSFYIYDISDLYEFNWLVTSDNKKILNINAGFDETSVIIKRRYPNSKLTICDFYNPDKHTEISIKRARQIYPQDQNTIQVSTQKLPFADNSFDISLCFLATHEIRNESERIDFFKELNRVTKTTGQIFVTEHLRDVKNFSAYTIGFFHFYSKSNWLRIFLQSNLTVKQEIKTTPFITTFIIEKFDDTF</sequence>
<gene>
    <name evidence="3" type="ORF">IC229_27235</name>
</gene>
<organism evidence="3 4">
    <name type="scientific">Spirosoma profusum</name>
    <dbReference type="NCBI Taxonomy" id="2771354"/>
    <lineage>
        <taxon>Bacteria</taxon>
        <taxon>Pseudomonadati</taxon>
        <taxon>Bacteroidota</taxon>
        <taxon>Cytophagia</taxon>
        <taxon>Cytophagales</taxon>
        <taxon>Cytophagaceae</taxon>
        <taxon>Spirosoma</taxon>
    </lineage>
</organism>
<evidence type="ECO:0000313" key="4">
    <source>
        <dbReference type="Proteomes" id="UP000598820"/>
    </source>
</evidence>
<proteinExistence type="predicted"/>
<reference evidence="3" key="1">
    <citation type="submission" date="2020-09" db="EMBL/GenBank/DDBJ databases">
        <authorList>
            <person name="Kim M.K."/>
        </authorList>
    </citation>
    <scope>NUCLEOTIDE SEQUENCE</scope>
    <source>
        <strain evidence="3">BT702</strain>
    </source>
</reference>
<dbReference type="InterPro" id="IPR013216">
    <property type="entry name" value="Methyltransf_11"/>
</dbReference>
<dbReference type="Pfam" id="PF08241">
    <property type="entry name" value="Methyltransf_11"/>
    <property type="match status" value="1"/>
</dbReference>
<keyword evidence="3" id="KW-0489">Methyltransferase</keyword>
<dbReference type="GO" id="GO:0032259">
    <property type="term" value="P:methylation"/>
    <property type="evidence" value="ECO:0007669"/>
    <property type="project" value="UniProtKB-KW"/>
</dbReference>
<dbReference type="GO" id="GO:0008757">
    <property type="term" value="F:S-adenosylmethionine-dependent methyltransferase activity"/>
    <property type="evidence" value="ECO:0007669"/>
    <property type="project" value="InterPro"/>
</dbReference>
<accession>A0A926Y1N8</accession>
<feature type="domain" description="Methyltransferase type 11" evidence="2">
    <location>
        <begin position="126"/>
        <end position="191"/>
    </location>
</feature>
<protein>
    <submittedName>
        <fullName evidence="3">Methyltransferase domain-containing protein</fullName>
    </submittedName>
</protein>
<keyword evidence="1" id="KW-0812">Transmembrane</keyword>
<evidence type="ECO:0000313" key="3">
    <source>
        <dbReference type="EMBL" id="MBD2704365.1"/>
    </source>
</evidence>
<dbReference type="Proteomes" id="UP000598820">
    <property type="component" value="Unassembled WGS sequence"/>
</dbReference>
<name>A0A926Y1N8_9BACT</name>
<dbReference type="SUPFAM" id="SSF53335">
    <property type="entry name" value="S-adenosyl-L-methionine-dependent methyltransferases"/>
    <property type="match status" value="1"/>
</dbReference>